<dbReference type="AlphaFoldDB" id="A0A498RC50"/>
<dbReference type="PANTHER" id="PTHR43273:SF3">
    <property type="entry name" value="ANAEROBIC SULFATASE-MATURATING ENZYME HOMOLOG ASLB-RELATED"/>
    <property type="match status" value="1"/>
</dbReference>
<dbReference type="Pfam" id="PF04055">
    <property type="entry name" value="Radical_SAM"/>
    <property type="match status" value="1"/>
</dbReference>
<evidence type="ECO:0000256" key="1">
    <source>
        <dbReference type="ARBA" id="ARBA00001966"/>
    </source>
</evidence>
<reference evidence="8 9" key="1">
    <citation type="submission" date="2018-06" db="EMBL/GenBank/DDBJ databases">
        <authorList>
            <person name="Strepis N."/>
        </authorList>
    </citation>
    <scope>NUCLEOTIDE SEQUENCE [LARGE SCALE GENOMIC DNA]</scope>
    <source>
        <strain evidence="8">LUCI</strain>
    </source>
</reference>
<dbReference type="PROSITE" id="PS51918">
    <property type="entry name" value="RADICAL_SAM"/>
    <property type="match status" value="1"/>
</dbReference>
<dbReference type="PANTHER" id="PTHR43273">
    <property type="entry name" value="ANAEROBIC SULFATASE-MATURATING ENZYME HOMOLOG ASLB-RELATED"/>
    <property type="match status" value="1"/>
</dbReference>
<keyword evidence="2" id="KW-0949">S-adenosyl-L-methionine</keyword>
<accession>A0A498RC50</accession>
<dbReference type="RefSeq" id="WP_122629668.1">
    <property type="nucleotide sequence ID" value="NZ_UPPP01000097.1"/>
</dbReference>
<evidence type="ECO:0000256" key="2">
    <source>
        <dbReference type="ARBA" id="ARBA00022691"/>
    </source>
</evidence>
<dbReference type="NCBIfam" id="TIGR04085">
    <property type="entry name" value="rSAM_more_4Fe4S"/>
    <property type="match status" value="1"/>
</dbReference>
<evidence type="ECO:0000259" key="7">
    <source>
        <dbReference type="PROSITE" id="PS51918"/>
    </source>
</evidence>
<dbReference type="GO" id="GO:0051536">
    <property type="term" value="F:iron-sulfur cluster binding"/>
    <property type="evidence" value="ECO:0007669"/>
    <property type="project" value="UniProtKB-KW"/>
</dbReference>
<sequence length="381" mass="43211">MADLHVLIKPVSGKCNMRCGYCFYYDVMQKRNQADLGIMTETTIKALVDSAFAYVGDRGSLNFVFQGGEPTLWGMESFQSFVSYVERQKQNQKVGYGLQTNGLLIDNQFSKFLAQHRFLVGLSLDGPCDMHNKYRLDRNGRGTYSRVLGAAQRLAAQGVDFNILSVITLEQARHPDKYYNFLKRNKITHGQLIPCINGYGGANAGESLDGEIYGKFLCRIFDLWLKDWEEGQAISLREFDNLAGMALAGIEPELCSMAGKCGPNAVIEADGSVYPCDFYVLDEWRLGNIHEAGLQDLLNGELERKFIRMSEKLAAECRQCNVLKLCRGGCRRLREPWVAGEPSRFVWCKAQKSFLPYFISHLDRLAMAIRQQQKRKKQHSF</sequence>
<comment type="cofactor">
    <cofactor evidence="1">
        <name>[4Fe-4S] cluster</name>
        <dbReference type="ChEBI" id="CHEBI:49883"/>
    </cofactor>
</comment>
<evidence type="ECO:0000313" key="8">
    <source>
        <dbReference type="EMBL" id="VBB08819.1"/>
    </source>
</evidence>
<dbReference type="EMBL" id="UPPP01000097">
    <property type="protein sequence ID" value="VBB08819.1"/>
    <property type="molecule type" value="Genomic_DNA"/>
</dbReference>
<dbReference type="SFLD" id="SFLDG01386">
    <property type="entry name" value="main_SPASM_domain-containing"/>
    <property type="match status" value="1"/>
</dbReference>
<evidence type="ECO:0000256" key="4">
    <source>
        <dbReference type="ARBA" id="ARBA00023004"/>
    </source>
</evidence>
<evidence type="ECO:0000256" key="5">
    <source>
        <dbReference type="ARBA" id="ARBA00023014"/>
    </source>
</evidence>
<gene>
    <name evidence="8" type="ORF">LUCI_4100</name>
</gene>
<dbReference type="OrthoDB" id="9763993at2"/>
<feature type="domain" description="Radical SAM core" evidence="7">
    <location>
        <begin position="1"/>
        <end position="226"/>
    </location>
</feature>
<dbReference type="GO" id="GO:0046872">
    <property type="term" value="F:metal ion binding"/>
    <property type="evidence" value="ECO:0007669"/>
    <property type="project" value="UniProtKB-KW"/>
</dbReference>
<comment type="similarity">
    <text evidence="6">Belongs to the radical SAM superfamily. Anaerobic sulfatase-maturating enzyme family.</text>
</comment>
<proteinExistence type="inferred from homology"/>
<keyword evidence="4" id="KW-0408">Iron</keyword>
<protein>
    <submittedName>
        <fullName evidence="8">Beta-defensin antibiotic antimicrobial defensin beta signal defensin bd-32 defb-32</fullName>
    </submittedName>
</protein>
<dbReference type="CDD" id="cd01335">
    <property type="entry name" value="Radical_SAM"/>
    <property type="match status" value="1"/>
</dbReference>
<keyword evidence="3" id="KW-0479">Metal-binding</keyword>
<organism evidence="8 9">
    <name type="scientific">Lucifera butyrica</name>
    <dbReference type="NCBI Taxonomy" id="1351585"/>
    <lineage>
        <taxon>Bacteria</taxon>
        <taxon>Bacillati</taxon>
        <taxon>Bacillota</taxon>
        <taxon>Negativicutes</taxon>
        <taxon>Veillonellales</taxon>
        <taxon>Veillonellaceae</taxon>
        <taxon>Lucifera</taxon>
    </lineage>
</organism>
<dbReference type="InterPro" id="IPR023867">
    <property type="entry name" value="Sulphatase_maturase_rSAM"/>
</dbReference>
<evidence type="ECO:0000256" key="6">
    <source>
        <dbReference type="ARBA" id="ARBA00023601"/>
    </source>
</evidence>
<dbReference type="SUPFAM" id="SSF102114">
    <property type="entry name" value="Radical SAM enzymes"/>
    <property type="match status" value="1"/>
</dbReference>
<dbReference type="InterPro" id="IPR007197">
    <property type="entry name" value="rSAM"/>
</dbReference>
<keyword evidence="5" id="KW-0411">Iron-sulfur</keyword>
<dbReference type="InterPro" id="IPR058240">
    <property type="entry name" value="rSAM_sf"/>
</dbReference>
<dbReference type="Proteomes" id="UP000277811">
    <property type="component" value="Unassembled WGS sequence"/>
</dbReference>
<dbReference type="GO" id="GO:0016491">
    <property type="term" value="F:oxidoreductase activity"/>
    <property type="evidence" value="ECO:0007669"/>
    <property type="project" value="InterPro"/>
</dbReference>
<dbReference type="Gene3D" id="3.20.20.70">
    <property type="entry name" value="Aldolase class I"/>
    <property type="match status" value="1"/>
</dbReference>
<dbReference type="SFLD" id="SFLDG01072">
    <property type="entry name" value="dehydrogenase_like"/>
    <property type="match status" value="1"/>
</dbReference>
<name>A0A498RC50_9FIRM</name>
<dbReference type="SFLD" id="SFLDG01384">
    <property type="entry name" value="thioether_bond_formation_requi"/>
    <property type="match status" value="1"/>
</dbReference>
<dbReference type="InterPro" id="IPR023885">
    <property type="entry name" value="4Fe4S-binding_SPASM_dom"/>
</dbReference>
<dbReference type="SFLD" id="SFLDG01067">
    <property type="entry name" value="SPASM/twitch_domain_containing"/>
    <property type="match status" value="1"/>
</dbReference>
<keyword evidence="9" id="KW-1185">Reference proteome</keyword>
<dbReference type="Pfam" id="PF13186">
    <property type="entry name" value="SPASM"/>
    <property type="match status" value="1"/>
</dbReference>
<evidence type="ECO:0000256" key="3">
    <source>
        <dbReference type="ARBA" id="ARBA00022723"/>
    </source>
</evidence>
<dbReference type="SFLD" id="SFLDS00029">
    <property type="entry name" value="Radical_SAM"/>
    <property type="match status" value="1"/>
</dbReference>
<dbReference type="InterPro" id="IPR013785">
    <property type="entry name" value="Aldolase_TIM"/>
</dbReference>
<evidence type="ECO:0000313" key="9">
    <source>
        <dbReference type="Proteomes" id="UP000277811"/>
    </source>
</evidence>